<keyword evidence="5" id="KW-0119">Carbohydrate metabolism</keyword>
<evidence type="ECO:0000256" key="3">
    <source>
        <dbReference type="ARBA" id="ARBA00022723"/>
    </source>
</evidence>
<name>A0ABR7MGS8_9BACT</name>
<dbReference type="InterPro" id="IPR023198">
    <property type="entry name" value="PGP-like_dom2"/>
</dbReference>
<dbReference type="InterPro" id="IPR006439">
    <property type="entry name" value="HAD-SF_hydro_IA"/>
</dbReference>
<dbReference type="NCBIfam" id="TIGR01509">
    <property type="entry name" value="HAD-SF-IA-v3"/>
    <property type="match status" value="1"/>
</dbReference>
<gene>
    <name evidence="7" type="ORF">H8B15_04945</name>
</gene>
<dbReference type="PANTHER" id="PTHR46193:SF18">
    <property type="entry name" value="HEXITOL PHOSPHATASE B"/>
    <property type="match status" value="1"/>
</dbReference>
<comment type="similarity">
    <text evidence="2">Belongs to the HAD-like hydrolase superfamily. CbbY/CbbZ/Gph/YieH family.</text>
</comment>
<proteinExistence type="inferred from homology"/>
<dbReference type="SFLD" id="SFLDG01129">
    <property type="entry name" value="C1.5:_HAD__Beta-PGM__Phosphata"/>
    <property type="match status" value="1"/>
</dbReference>
<dbReference type="Gene3D" id="3.40.50.1000">
    <property type="entry name" value="HAD superfamily/HAD-like"/>
    <property type="match status" value="1"/>
</dbReference>
<feature type="region of interest" description="Disordered" evidence="6">
    <location>
        <begin position="222"/>
        <end position="242"/>
    </location>
</feature>
<evidence type="ECO:0000256" key="4">
    <source>
        <dbReference type="ARBA" id="ARBA00022842"/>
    </source>
</evidence>
<reference evidence="7 8" key="1">
    <citation type="submission" date="2020-08" db="EMBL/GenBank/DDBJ databases">
        <title>Hymenobacter sp.</title>
        <authorList>
            <person name="Kim M.K."/>
        </authorList>
    </citation>
    <scope>NUCLEOTIDE SEQUENCE [LARGE SCALE GENOMIC DNA]</scope>
    <source>
        <strain evidence="7 8">BT507</strain>
    </source>
</reference>
<dbReference type="PANTHER" id="PTHR46193">
    <property type="entry name" value="6-PHOSPHOGLUCONATE PHOSPHATASE"/>
    <property type="match status" value="1"/>
</dbReference>
<dbReference type="GO" id="GO:0016787">
    <property type="term" value="F:hydrolase activity"/>
    <property type="evidence" value="ECO:0007669"/>
    <property type="project" value="UniProtKB-KW"/>
</dbReference>
<dbReference type="SUPFAM" id="SSF56784">
    <property type="entry name" value="HAD-like"/>
    <property type="match status" value="1"/>
</dbReference>
<dbReference type="PRINTS" id="PR00413">
    <property type="entry name" value="HADHALOGNASE"/>
</dbReference>
<evidence type="ECO:0000313" key="8">
    <source>
        <dbReference type="Proteomes" id="UP000622017"/>
    </source>
</evidence>
<protein>
    <submittedName>
        <fullName evidence="7">HAD-IA family hydrolase</fullName>
    </submittedName>
</protein>
<comment type="caution">
    <text evidence="7">The sequence shown here is derived from an EMBL/GenBank/DDBJ whole genome shotgun (WGS) entry which is preliminary data.</text>
</comment>
<dbReference type="InterPro" id="IPR051600">
    <property type="entry name" value="Beta-PGM-like"/>
</dbReference>
<evidence type="ECO:0000256" key="6">
    <source>
        <dbReference type="SAM" id="MobiDB-lite"/>
    </source>
</evidence>
<dbReference type="SFLD" id="SFLDS00003">
    <property type="entry name" value="Haloacid_Dehalogenase"/>
    <property type="match status" value="1"/>
</dbReference>
<dbReference type="InterPro" id="IPR036412">
    <property type="entry name" value="HAD-like_sf"/>
</dbReference>
<keyword evidence="7" id="KW-0378">Hydrolase</keyword>
<dbReference type="EMBL" id="JACSCY010000003">
    <property type="protein sequence ID" value="MBC6610253.1"/>
    <property type="molecule type" value="Genomic_DNA"/>
</dbReference>
<keyword evidence="8" id="KW-1185">Reference proteome</keyword>
<dbReference type="Pfam" id="PF13419">
    <property type="entry name" value="HAD_2"/>
    <property type="match status" value="1"/>
</dbReference>
<keyword evidence="3" id="KW-0479">Metal-binding</keyword>
<accession>A0ABR7MGS8</accession>
<dbReference type="Gene3D" id="1.10.150.240">
    <property type="entry name" value="Putative phosphatase, domain 2"/>
    <property type="match status" value="1"/>
</dbReference>
<dbReference type="InterPro" id="IPR023214">
    <property type="entry name" value="HAD_sf"/>
</dbReference>
<evidence type="ECO:0000313" key="7">
    <source>
        <dbReference type="EMBL" id="MBC6610253.1"/>
    </source>
</evidence>
<dbReference type="Proteomes" id="UP000622017">
    <property type="component" value="Unassembled WGS sequence"/>
</dbReference>
<evidence type="ECO:0000256" key="1">
    <source>
        <dbReference type="ARBA" id="ARBA00001946"/>
    </source>
</evidence>
<evidence type="ECO:0000256" key="5">
    <source>
        <dbReference type="ARBA" id="ARBA00023277"/>
    </source>
</evidence>
<dbReference type="InterPro" id="IPR041492">
    <property type="entry name" value="HAD_2"/>
</dbReference>
<dbReference type="RefSeq" id="WP_187318562.1">
    <property type="nucleotide sequence ID" value="NZ_JACSCY010000003.1"/>
</dbReference>
<keyword evidence="4" id="KW-0460">Magnesium</keyword>
<organism evidence="7 8">
    <name type="scientific">Hymenobacter citatus</name>
    <dbReference type="NCBI Taxonomy" id="2763506"/>
    <lineage>
        <taxon>Bacteria</taxon>
        <taxon>Pseudomonadati</taxon>
        <taxon>Bacteroidota</taxon>
        <taxon>Cytophagia</taxon>
        <taxon>Cytophagales</taxon>
        <taxon>Hymenobacteraceae</taxon>
        <taxon>Hymenobacter</taxon>
    </lineage>
</organism>
<sequence length="242" mass="27216">MATASDYALIFDMDGVLVNNTDIQAHAFQMLFRDLGLTTNAHQLLQRLNGMPAGAILRSVFRHAVPEEDIERYTNQREFLYRTLYWDHRQEVRGLTPFLQAARAMGFRIALGTGSGNDTIGYIIDHLDLRRYFDEVITKDDVDRGKPHGDTYSVAAEKIGIPPERCLVFEDAIMGEQAAYRAGMRCLCLSTSISADKFQAPLRVIQDFTEITPAVTLELLEQNTPVPTPSKELASRQYAQDA</sequence>
<evidence type="ECO:0000256" key="2">
    <source>
        <dbReference type="ARBA" id="ARBA00006171"/>
    </source>
</evidence>
<comment type="cofactor">
    <cofactor evidence="1">
        <name>Mg(2+)</name>
        <dbReference type="ChEBI" id="CHEBI:18420"/>
    </cofactor>
</comment>